<comment type="caution">
    <text evidence="1">The sequence shown here is derived from an EMBL/GenBank/DDBJ whole genome shotgun (WGS) entry which is preliminary data.</text>
</comment>
<sequence>MTELPLLVGQLHSKLDAALSSSRARFAQVPTRCQSGCDACCHYPVQATLVEAYCVYRALDPGRMAAVRAYRDAYLARLDERGEPQDEEAEALLAWGLPCPLLEGGRCTAYETRPIACRACHSYSDPALCNQVRANVLRDPGSREVAVQALELAIELEVAVSLPHRTTLLPFLLYALDREPGDSPEAKLSSLSYKLR</sequence>
<dbReference type="Proteomes" id="UP000703893">
    <property type="component" value="Unassembled WGS sequence"/>
</dbReference>
<name>A0A938BMG3_9BACT</name>
<reference evidence="1 2" key="1">
    <citation type="submission" date="2019-03" db="EMBL/GenBank/DDBJ databases">
        <title>Lake Tanganyika Metagenome-Assembled Genomes (MAGs).</title>
        <authorList>
            <person name="Tran P."/>
        </authorList>
    </citation>
    <scope>NUCLEOTIDE SEQUENCE [LARGE SCALE GENOMIC DNA]</scope>
    <source>
        <strain evidence="1">K_DeepCast_65m_m2_236</strain>
    </source>
</reference>
<accession>A0A938BMG3</accession>
<dbReference type="EMBL" id="VGJX01000084">
    <property type="protein sequence ID" value="MBM3273950.1"/>
    <property type="molecule type" value="Genomic_DNA"/>
</dbReference>
<dbReference type="Pfam" id="PF03692">
    <property type="entry name" value="CxxCxxCC"/>
    <property type="match status" value="1"/>
</dbReference>
<proteinExistence type="predicted"/>
<gene>
    <name evidence="1" type="ORF">FJZ00_02265</name>
</gene>
<dbReference type="AlphaFoldDB" id="A0A938BMG3"/>
<evidence type="ECO:0000313" key="2">
    <source>
        <dbReference type="Proteomes" id="UP000703893"/>
    </source>
</evidence>
<protein>
    <submittedName>
        <fullName evidence="1">YkgJ family cysteine cluster protein</fullName>
    </submittedName>
</protein>
<organism evidence="1 2">
    <name type="scientific">Candidatus Tanganyikabacteria bacterium</name>
    <dbReference type="NCBI Taxonomy" id="2961651"/>
    <lineage>
        <taxon>Bacteria</taxon>
        <taxon>Bacillati</taxon>
        <taxon>Candidatus Sericytochromatia</taxon>
        <taxon>Candidatus Tanganyikabacteria</taxon>
    </lineage>
</organism>
<dbReference type="InterPro" id="IPR005358">
    <property type="entry name" value="Puta_zinc/iron-chelating_dom"/>
</dbReference>
<evidence type="ECO:0000313" key="1">
    <source>
        <dbReference type="EMBL" id="MBM3273950.1"/>
    </source>
</evidence>